<dbReference type="RefSeq" id="WP_136738418.1">
    <property type="nucleotide sequence ID" value="NZ_SUMB01000002.1"/>
</dbReference>
<reference evidence="2 3" key="1">
    <citation type="submission" date="2019-04" db="EMBL/GenBank/DDBJ databases">
        <title>Streptomyces piniterrae sp. nov., a heliquinomycin-producing actinomycete isolated from rhizosphere soil of Pinus yunnanensis.</title>
        <authorList>
            <person name="Zhuang X."/>
            <person name="Zhao J."/>
        </authorList>
    </citation>
    <scope>NUCLEOTIDE SEQUENCE [LARGE SCALE GENOMIC DNA]</scope>
    <source>
        <strain evidence="3">jys28</strain>
    </source>
</reference>
<dbReference type="PANTHER" id="PTHR43798">
    <property type="entry name" value="MONOACYLGLYCEROL LIPASE"/>
    <property type="match status" value="1"/>
</dbReference>
<feature type="domain" description="AB hydrolase-1" evidence="1">
    <location>
        <begin position="40"/>
        <end position="299"/>
    </location>
</feature>
<dbReference type="InterPro" id="IPR029058">
    <property type="entry name" value="AB_hydrolase_fold"/>
</dbReference>
<dbReference type="InterPro" id="IPR000073">
    <property type="entry name" value="AB_hydrolase_1"/>
</dbReference>
<dbReference type="InterPro" id="IPR050266">
    <property type="entry name" value="AB_hydrolase_sf"/>
</dbReference>
<sequence>MTHTPPPLGRLHDIGGGRRLMLHHSGAEGPNHSGAEGPTVVFLAGVGLMSLDYLNIHNRVAELTTSVLYDRGGNGWSYSVELPRTAAEVTDELRELLHTAGVPGPYLLIGHSLGGAYARHYARRFPDEVAGLLLLDPFHEDMAARVPRQARERLDEMLDQMGKQELAEPTPEQMEQSRAQLVQHFAAWPEPVREPLVERHLATWRAASRENQNLYDKVAAEFRSAPATPDVPLIVLTAMGHDATQAHLWPAELLREINEGKRALHAEVAAESSRGEQRILDDAGHGWLHEERADAVIQAVNDLFSMVG</sequence>
<evidence type="ECO:0000313" key="3">
    <source>
        <dbReference type="Proteomes" id="UP000308697"/>
    </source>
</evidence>
<dbReference type="OrthoDB" id="7185741at2"/>
<dbReference type="SUPFAM" id="SSF53474">
    <property type="entry name" value="alpha/beta-Hydrolases"/>
    <property type="match status" value="1"/>
</dbReference>
<dbReference type="Proteomes" id="UP000308697">
    <property type="component" value="Unassembled WGS sequence"/>
</dbReference>
<name>A0A4U0NQX0_9ACTN</name>
<proteinExistence type="predicted"/>
<dbReference type="GO" id="GO:0016020">
    <property type="term" value="C:membrane"/>
    <property type="evidence" value="ECO:0007669"/>
    <property type="project" value="TreeGrafter"/>
</dbReference>
<dbReference type="GO" id="GO:0046464">
    <property type="term" value="P:acylglycerol catabolic process"/>
    <property type="evidence" value="ECO:0007669"/>
    <property type="project" value="TreeGrafter"/>
</dbReference>
<accession>A0A4U0NQX0</accession>
<dbReference type="EMBL" id="SUMB01000002">
    <property type="protein sequence ID" value="TJZ56800.1"/>
    <property type="molecule type" value="Genomic_DNA"/>
</dbReference>
<dbReference type="PANTHER" id="PTHR43798:SF33">
    <property type="entry name" value="HYDROLASE, PUTATIVE (AFU_ORTHOLOGUE AFUA_2G14860)-RELATED"/>
    <property type="match status" value="1"/>
</dbReference>
<keyword evidence="2" id="KW-0378">Hydrolase</keyword>
<organism evidence="2 3">
    <name type="scientific">Streptomyces piniterrae</name>
    <dbReference type="NCBI Taxonomy" id="2571125"/>
    <lineage>
        <taxon>Bacteria</taxon>
        <taxon>Bacillati</taxon>
        <taxon>Actinomycetota</taxon>
        <taxon>Actinomycetes</taxon>
        <taxon>Kitasatosporales</taxon>
        <taxon>Streptomycetaceae</taxon>
        <taxon>Streptomyces</taxon>
    </lineage>
</organism>
<dbReference type="AlphaFoldDB" id="A0A4U0NQX0"/>
<keyword evidence="3" id="KW-1185">Reference proteome</keyword>
<protein>
    <submittedName>
        <fullName evidence="2">Alpha/beta hydrolase</fullName>
    </submittedName>
</protein>
<gene>
    <name evidence="2" type="ORF">FCH28_04540</name>
</gene>
<dbReference type="Pfam" id="PF12697">
    <property type="entry name" value="Abhydrolase_6"/>
    <property type="match status" value="1"/>
</dbReference>
<evidence type="ECO:0000259" key="1">
    <source>
        <dbReference type="Pfam" id="PF12697"/>
    </source>
</evidence>
<comment type="caution">
    <text evidence="2">The sequence shown here is derived from an EMBL/GenBank/DDBJ whole genome shotgun (WGS) entry which is preliminary data.</text>
</comment>
<dbReference type="Gene3D" id="3.40.50.1820">
    <property type="entry name" value="alpha/beta hydrolase"/>
    <property type="match status" value="1"/>
</dbReference>
<dbReference type="GO" id="GO:0047372">
    <property type="term" value="F:monoacylglycerol lipase activity"/>
    <property type="evidence" value="ECO:0007669"/>
    <property type="project" value="TreeGrafter"/>
</dbReference>
<evidence type="ECO:0000313" key="2">
    <source>
        <dbReference type="EMBL" id="TJZ56800.1"/>
    </source>
</evidence>